<dbReference type="EMBL" id="JADIMD010000010">
    <property type="protein sequence ID" value="MBO8473820.1"/>
    <property type="molecule type" value="Genomic_DNA"/>
</dbReference>
<evidence type="ECO:0000256" key="10">
    <source>
        <dbReference type="ARBA" id="ARBA00022827"/>
    </source>
</evidence>
<name>A0A9D9IKF8_9BACT</name>
<proteinExistence type="inferred from homology"/>
<comment type="subcellular location">
    <subcellularLocation>
        <location evidence="3 19">Cytoplasm</location>
    </subcellularLocation>
</comment>
<evidence type="ECO:0000256" key="7">
    <source>
        <dbReference type="ARBA" id="ARBA00022490"/>
    </source>
</evidence>
<evidence type="ECO:0000256" key="18">
    <source>
        <dbReference type="ARBA" id="ARBA00048914"/>
    </source>
</evidence>
<comment type="function">
    <text evidence="2 19">Cell wall formation.</text>
</comment>
<evidence type="ECO:0000259" key="20">
    <source>
        <dbReference type="PROSITE" id="PS51387"/>
    </source>
</evidence>
<dbReference type="PROSITE" id="PS51387">
    <property type="entry name" value="FAD_PCMH"/>
    <property type="match status" value="1"/>
</dbReference>
<protein>
    <recommendedName>
        <fullName evidence="6 19">UDP-N-acetylenolpyruvoylglucosamine reductase</fullName>
        <ecNumber evidence="5 19">1.3.1.98</ecNumber>
    </recommendedName>
    <alternativeName>
        <fullName evidence="17 19">UDP-N-acetylmuramate dehydrogenase</fullName>
    </alternativeName>
</protein>
<keyword evidence="13 19" id="KW-0573">Peptidoglycan synthesis</keyword>
<dbReference type="Pfam" id="PF02873">
    <property type="entry name" value="MurB_C"/>
    <property type="match status" value="1"/>
</dbReference>
<keyword evidence="7 19" id="KW-0963">Cytoplasm</keyword>
<evidence type="ECO:0000256" key="8">
    <source>
        <dbReference type="ARBA" id="ARBA00022618"/>
    </source>
</evidence>
<dbReference type="AlphaFoldDB" id="A0A9D9IKF8"/>
<keyword evidence="8 19" id="KW-0132">Cell division</keyword>
<evidence type="ECO:0000256" key="17">
    <source>
        <dbReference type="ARBA" id="ARBA00031026"/>
    </source>
</evidence>
<evidence type="ECO:0000256" key="11">
    <source>
        <dbReference type="ARBA" id="ARBA00022857"/>
    </source>
</evidence>
<dbReference type="InterPro" id="IPR003170">
    <property type="entry name" value="MurB"/>
</dbReference>
<dbReference type="SUPFAM" id="SSF56194">
    <property type="entry name" value="Uridine diphospho-N-Acetylenolpyruvylglucosamine reductase, MurB, C-terminal domain"/>
    <property type="match status" value="1"/>
</dbReference>
<keyword evidence="10 19" id="KW-0274">FAD</keyword>
<evidence type="ECO:0000256" key="14">
    <source>
        <dbReference type="ARBA" id="ARBA00023002"/>
    </source>
</evidence>
<comment type="pathway">
    <text evidence="4 19">Cell wall biogenesis; peptidoglycan biosynthesis.</text>
</comment>
<feature type="domain" description="FAD-binding PCMH-type" evidence="20">
    <location>
        <begin position="18"/>
        <end position="209"/>
    </location>
</feature>
<comment type="catalytic activity">
    <reaction evidence="18 19">
        <text>UDP-N-acetyl-alpha-D-muramate + NADP(+) = UDP-N-acetyl-3-O-(1-carboxyvinyl)-alpha-D-glucosamine + NADPH + H(+)</text>
        <dbReference type="Rhea" id="RHEA:12248"/>
        <dbReference type="ChEBI" id="CHEBI:15378"/>
        <dbReference type="ChEBI" id="CHEBI:57783"/>
        <dbReference type="ChEBI" id="CHEBI:58349"/>
        <dbReference type="ChEBI" id="CHEBI:68483"/>
        <dbReference type="ChEBI" id="CHEBI:70757"/>
        <dbReference type="EC" id="1.3.1.98"/>
    </reaction>
</comment>
<organism evidence="21 22">
    <name type="scientific">Candidatus Cryptobacteroides faecigallinarum</name>
    <dbReference type="NCBI Taxonomy" id="2840763"/>
    <lineage>
        <taxon>Bacteria</taxon>
        <taxon>Pseudomonadati</taxon>
        <taxon>Bacteroidota</taxon>
        <taxon>Bacteroidia</taxon>
        <taxon>Bacteroidales</taxon>
        <taxon>Candidatus Cryptobacteroides</taxon>
    </lineage>
</organism>
<dbReference type="Proteomes" id="UP000823757">
    <property type="component" value="Unassembled WGS sequence"/>
</dbReference>
<evidence type="ECO:0000256" key="1">
    <source>
        <dbReference type="ARBA" id="ARBA00001974"/>
    </source>
</evidence>
<dbReference type="InterPro" id="IPR006094">
    <property type="entry name" value="Oxid_FAD_bind_N"/>
</dbReference>
<dbReference type="GO" id="GO:0005829">
    <property type="term" value="C:cytosol"/>
    <property type="evidence" value="ECO:0007669"/>
    <property type="project" value="TreeGrafter"/>
</dbReference>
<dbReference type="Pfam" id="PF01565">
    <property type="entry name" value="FAD_binding_4"/>
    <property type="match status" value="1"/>
</dbReference>
<dbReference type="GO" id="GO:0008360">
    <property type="term" value="P:regulation of cell shape"/>
    <property type="evidence" value="ECO:0007669"/>
    <property type="project" value="UniProtKB-KW"/>
</dbReference>
<comment type="cofactor">
    <cofactor evidence="1 19">
        <name>FAD</name>
        <dbReference type="ChEBI" id="CHEBI:57692"/>
    </cofactor>
</comment>
<feature type="active site" description="Proton donor" evidence="19">
    <location>
        <position position="284"/>
    </location>
</feature>
<keyword evidence="11 19" id="KW-0521">NADP</keyword>
<evidence type="ECO:0000256" key="16">
    <source>
        <dbReference type="ARBA" id="ARBA00023316"/>
    </source>
</evidence>
<evidence type="ECO:0000256" key="9">
    <source>
        <dbReference type="ARBA" id="ARBA00022630"/>
    </source>
</evidence>
<dbReference type="InterPro" id="IPR011601">
    <property type="entry name" value="MurB_C"/>
</dbReference>
<dbReference type="Gene3D" id="3.30.43.10">
    <property type="entry name" value="Uridine Diphospho-n-acetylenolpyruvylglucosamine Reductase, domain 2"/>
    <property type="match status" value="1"/>
</dbReference>
<dbReference type="InterPro" id="IPR016167">
    <property type="entry name" value="FAD-bd_PCMH_sub1"/>
</dbReference>
<dbReference type="InterPro" id="IPR036318">
    <property type="entry name" value="FAD-bd_PCMH-like_sf"/>
</dbReference>
<dbReference type="NCBIfam" id="NF000755">
    <property type="entry name" value="PRK00046.1"/>
    <property type="match status" value="1"/>
</dbReference>
<feature type="active site" evidence="19">
    <location>
        <position position="388"/>
    </location>
</feature>
<keyword evidence="9 19" id="KW-0285">Flavoprotein</keyword>
<evidence type="ECO:0000256" key="19">
    <source>
        <dbReference type="HAMAP-Rule" id="MF_00037"/>
    </source>
</evidence>
<keyword evidence="16 19" id="KW-0961">Cell wall biogenesis/degradation</keyword>
<evidence type="ECO:0000256" key="15">
    <source>
        <dbReference type="ARBA" id="ARBA00023306"/>
    </source>
</evidence>
<dbReference type="InterPro" id="IPR036635">
    <property type="entry name" value="MurB_C_sf"/>
</dbReference>
<evidence type="ECO:0000313" key="21">
    <source>
        <dbReference type="EMBL" id="MBO8473820.1"/>
    </source>
</evidence>
<dbReference type="PANTHER" id="PTHR21071:SF4">
    <property type="entry name" value="UDP-N-ACETYLENOLPYRUVOYLGLUCOSAMINE REDUCTASE"/>
    <property type="match status" value="1"/>
</dbReference>
<keyword evidence="15 19" id="KW-0131">Cell cycle</keyword>
<evidence type="ECO:0000256" key="3">
    <source>
        <dbReference type="ARBA" id="ARBA00004496"/>
    </source>
</evidence>
<dbReference type="GO" id="GO:0008762">
    <property type="term" value="F:UDP-N-acetylmuramate dehydrogenase activity"/>
    <property type="evidence" value="ECO:0007669"/>
    <property type="project" value="UniProtKB-UniRule"/>
</dbReference>
<dbReference type="SUPFAM" id="SSF56176">
    <property type="entry name" value="FAD-binding/transporter-associated domain-like"/>
    <property type="match status" value="1"/>
</dbReference>
<evidence type="ECO:0000256" key="6">
    <source>
        <dbReference type="ARBA" id="ARBA00015188"/>
    </source>
</evidence>
<dbReference type="Gene3D" id="3.90.78.10">
    <property type="entry name" value="UDP-N-acetylenolpyruvoylglucosamine reductase, C-terminal domain"/>
    <property type="match status" value="1"/>
</dbReference>
<reference evidence="21" key="2">
    <citation type="journal article" date="2021" name="PeerJ">
        <title>Extensive microbial diversity within the chicken gut microbiome revealed by metagenomics and culture.</title>
        <authorList>
            <person name="Gilroy R."/>
            <person name="Ravi A."/>
            <person name="Getino M."/>
            <person name="Pursley I."/>
            <person name="Horton D.L."/>
            <person name="Alikhan N.F."/>
            <person name="Baker D."/>
            <person name="Gharbi K."/>
            <person name="Hall N."/>
            <person name="Watson M."/>
            <person name="Adriaenssens E.M."/>
            <person name="Foster-Nyarko E."/>
            <person name="Jarju S."/>
            <person name="Secka A."/>
            <person name="Antonio M."/>
            <person name="Oren A."/>
            <person name="Chaudhuri R.R."/>
            <person name="La Ragione R."/>
            <person name="Hildebrand F."/>
            <person name="Pallen M.J."/>
        </authorList>
    </citation>
    <scope>NUCLEOTIDE SEQUENCE</scope>
    <source>
        <strain evidence="21">B1-13419</strain>
    </source>
</reference>
<dbReference type="EC" id="1.3.1.98" evidence="5 19"/>
<dbReference type="InterPro" id="IPR016166">
    <property type="entry name" value="FAD-bd_PCMH"/>
</dbReference>
<dbReference type="InterPro" id="IPR016169">
    <property type="entry name" value="FAD-bd_PCMH_sub2"/>
</dbReference>
<dbReference type="HAMAP" id="MF_00037">
    <property type="entry name" value="MurB"/>
    <property type="match status" value="1"/>
</dbReference>
<evidence type="ECO:0000256" key="5">
    <source>
        <dbReference type="ARBA" id="ARBA00012518"/>
    </source>
</evidence>
<comment type="caution">
    <text evidence="21">The sequence shown here is derived from an EMBL/GenBank/DDBJ whole genome shotgun (WGS) entry which is preliminary data.</text>
</comment>
<feature type="active site" evidence="19">
    <location>
        <position position="185"/>
    </location>
</feature>
<dbReference type="GO" id="GO:0071555">
    <property type="term" value="P:cell wall organization"/>
    <property type="evidence" value="ECO:0007669"/>
    <property type="project" value="UniProtKB-KW"/>
</dbReference>
<dbReference type="Gene3D" id="3.30.465.10">
    <property type="match status" value="1"/>
</dbReference>
<dbReference type="GO" id="GO:0009252">
    <property type="term" value="P:peptidoglycan biosynthetic process"/>
    <property type="evidence" value="ECO:0007669"/>
    <property type="project" value="UniProtKB-UniRule"/>
</dbReference>
<evidence type="ECO:0000256" key="4">
    <source>
        <dbReference type="ARBA" id="ARBA00004752"/>
    </source>
</evidence>
<dbReference type="GO" id="GO:0051301">
    <property type="term" value="P:cell division"/>
    <property type="evidence" value="ECO:0007669"/>
    <property type="project" value="UniProtKB-KW"/>
</dbReference>
<accession>A0A9D9IKF8</accession>
<sequence length="392" mass="42451">MTDIRRNMDITGRNTFGMRVKAACVVEYDSTGDLEEIRGMIASLPAPVLHIGGGSNLLFTKDFPGTLLHSGIRFIRHDCPRKMAVPDSGHKEWQSDGQEPGCLDVAVEVGAGVIFDDFCAWAAEKGLWGVENLSHIPGETGAAAVQNIGAYGVEIKDVIDKVNCYDMVLGREVSFKADECGYGYRDSLFKRDRKGRYIVTSVTFRLSANPKPVLDYGHIRSAVESSLTDRGVQEGSAPSGAAIQDGLEAGNAFPGLTPAIIRDVIVGIRKSKLPEPSEMGSAGSFFKNPVVPKSDYDRVASIATLYNGAGCSVPHYDMGSGFVKIPAAWLIEQCGWKGYREGNVGVYERQPLVIVNVTGEATPDEVIALEDKIVSSVRERFGITLHPEVEHI</sequence>
<dbReference type="PANTHER" id="PTHR21071">
    <property type="entry name" value="UDP-N-ACETYLENOLPYRUVOYLGLUCOSAMINE REDUCTASE"/>
    <property type="match status" value="1"/>
</dbReference>
<evidence type="ECO:0000256" key="13">
    <source>
        <dbReference type="ARBA" id="ARBA00022984"/>
    </source>
</evidence>
<reference evidence="21" key="1">
    <citation type="submission" date="2020-10" db="EMBL/GenBank/DDBJ databases">
        <authorList>
            <person name="Gilroy R."/>
        </authorList>
    </citation>
    <scope>NUCLEOTIDE SEQUENCE</scope>
    <source>
        <strain evidence="21">B1-13419</strain>
    </source>
</reference>
<evidence type="ECO:0000256" key="2">
    <source>
        <dbReference type="ARBA" id="ARBA00003921"/>
    </source>
</evidence>
<keyword evidence="14 19" id="KW-0560">Oxidoreductase</keyword>
<comment type="similarity">
    <text evidence="19">Belongs to the MurB family.</text>
</comment>
<keyword evidence="12 19" id="KW-0133">Cell shape</keyword>
<dbReference type="GO" id="GO:0071949">
    <property type="term" value="F:FAD binding"/>
    <property type="evidence" value="ECO:0007669"/>
    <property type="project" value="InterPro"/>
</dbReference>
<evidence type="ECO:0000313" key="22">
    <source>
        <dbReference type="Proteomes" id="UP000823757"/>
    </source>
</evidence>
<evidence type="ECO:0000256" key="12">
    <source>
        <dbReference type="ARBA" id="ARBA00022960"/>
    </source>
</evidence>
<gene>
    <name evidence="19 21" type="primary">murB</name>
    <name evidence="21" type="ORF">IAB91_00820</name>
</gene>